<dbReference type="InterPro" id="IPR042529">
    <property type="entry name" value="IF_2B-like_C"/>
</dbReference>
<keyword evidence="5" id="KW-1185">Reference proteome</keyword>
<dbReference type="SUPFAM" id="SSF100950">
    <property type="entry name" value="NagB/RpiA/CoA transferase-like"/>
    <property type="match status" value="1"/>
</dbReference>
<gene>
    <name evidence="4" type="ORF">VHEMI00284</name>
</gene>
<dbReference type="STRING" id="1531966.A0A0A1T433"/>
<dbReference type="EMBL" id="CDHN01000001">
    <property type="protein sequence ID" value="CEJ80079.1"/>
    <property type="molecule type" value="Genomic_DNA"/>
</dbReference>
<dbReference type="Proteomes" id="UP000039046">
    <property type="component" value="Unassembled WGS sequence"/>
</dbReference>
<evidence type="ECO:0000259" key="3">
    <source>
        <dbReference type="PROSITE" id="PS51462"/>
    </source>
</evidence>
<dbReference type="Pfam" id="PF00293">
    <property type="entry name" value="NUDIX"/>
    <property type="match status" value="1"/>
</dbReference>
<sequence>MPVQIYKEVAVCFIFKFSLSRPNRPPRVALFKRSGEVRTYRHLYAPISGSIDPKDDTPLDTAWRELREETRLDAHSLRYFRQGKPYTFTDESIGRRWAIHPFGFMLRPNGPGDLAITLNWEHEGYAWFDIDEIQQDANFPGVPRLLESLRRVWFPIDIGYNAGDILSNGLKTLQDDHVSGARQLATKAVDIYGDLLSKLDGSDPKIFFRQACIAAWHLWKNGRESMGAPILNAMIECLTIVQNHIAGCNQVDTNILFALMFAIPGSAKSRNEYNTSALSRHVLRLLCGDSPTRPRTRLLTLSSSSTISAALTRVIETSTTSLDIRILESRPLFEGASLASKLAAVSPFAAASKPSITVYPDAGVALACKDIDFVLLGADIIDKQGNVSNKTGSLPAVLSAKYMCPSCKIIVVAEKDKIMPFEPPGHEENDPRELSSAWGEHITLQSNVTLKNIYFEWAPNNLIDGYITEDGRIASHDIARLAEQVEGKATEMFDYI</sequence>
<proteinExistence type="inferred from homology"/>
<dbReference type="CDD" id="cd18872">
    <property type="entry name" value="NUDIX_eIF-2B"/>
    <property type="match status" value="1"/>
</dbReference>
<evidence type="ECO:0000256" key="2">
    <source>
        <dbReference type="RuleBase" id="RU003814"/>
    </source>
</evidence>
<dbReference type="AlphaFoldDB" id="A0A0A1T433"/>
<name>A0A0A1T433_9HYPO</name>
<dbReference type="InterPro" id="IPR000649">
    <property type="entry name" value="IF-2B-related"/>
</dbReference>
<dbReference type="OrthoDB" id="206213at2759"/>
<dbReference type="PANTHER" id="PTHR43475">
    <property type="entry name" value="METHYLTHIORIBOSE-1-PHOSPHATE ISOMERASE"/>
    <property type="match status" value="1"/>
</dbReference>
<protein>
    <recommendedName>
        <fullName evidence="3">Nudix hydrolase domain-containing protein</fullName>
    </recommendedName>
</protein>
<dbReference type="PROSITE" id="PS51462">
    <property type="entry name" value="NUDIX"/>
    <property type="match status" value="1"/>
</dbReference>
<dbReference type="GO" id="GO:0046523">
    <property type="term" value="F:S-methyl-5-thioribose-1-phosphate isomerase activity"/>
    <property type="evidence" value="ECO:0007669"/>
    <property type="project" value="TreeGrafter"/>
</dbReference>
<dbReference type="GO" id="GO:0019509">
    <property type="term" value="P:L-methionine salvage from methylthioadenosine"/>
    <property type="evidence" value="ECO:0007669"/>
    <property type="project" value="TreeGrafter"/>
</dbReference>
<organism evidence="4 5">
    <name type="scientific">[Torrubiella] hemipterigena</name>
    <dbReference type="NCBI Taxonomy" id="1531966"/>
    <lineage>
        <taxon>Eukaryota</taxon>
        <taxon>Fungi</taxon>
        <taxon>Dikarya</taxon>
        <taxon>Ascomycota</taxon>
        <taxon>Pezizomycotina</taxon>
        <taxon>Sordariomycetes</taxon>
        <taxon>Hypocreomycetidae</taxon>
        <taxon>Hypocreales</taxon>
        <taxon>Clavicipitaceae</taxon>
        <taxon>Clavicipitaceae incertae sedis</taxon>
        <taxon>'Torrubiella' clade</taxon>
    </lineage>
</organism>
<evidence type="ECO:0000313" key="5">
    <source>
        <dbReference type="Proteomes" id="UP000039046"/>
    </source>
</evidence>
<dbReference type="PANTHER" id="PTHR43475:SF3">
    <property type="entry name" value="TRANSLATION INITIATION FACTOR EIF-2B SUBUNIT FAMILY PROTEIN (AFU_ORTHOLOGUE AFUA_2G14290)"/>
    <property type="match status" value="1"/>
</dbReference>
<evidence type="ECO:0000256" key="1">
    <source>
        <dbReference type="ARBA" id="ARBA00007251"/>
    </source>
</evidence>
<dbReference type="InterPro" id="IPR037171">
    <property type="entry name" value="NagB/RpiA_transferase-like"/>
</dbReference>
<comment type="similarity">
    <text evidence="1 2">Belongs to the eIF-2B alpha/beta/delta subunits family.</text>
</comment>
<dbReference type="InterPro" id="IPR015797">
    <property type="entry name" value="NUDIX_hydrolase-like_dom_sf"/>
</dbReference>
<dbReference type="Gene3D" id="3.90.79.10">
    <property type="entry name" value="Nucleoside Triphosphate Pyrophosphohydrolase"/>
    <property type="match status" value="1"/>
</dbReference>
<dbReference type="InterPro" id="IPR000086">
    <property type="entry name" value="NUDIX_hydrolase_dom"/>
</dbReference>
<dbReference type="SUPFAM" id="SSF55811">
    <property type="entry name" value="Nudix"/>
    <property type="match status" value="1"/>
</dbReference>
<feature type="domain" description="Nudix hydrolase" evidence="3">
    <location>
        <begin position="5"/>
        <end position="150"/>
    </location>
</feature>
<accession>A0A0A1T433</accession>
<reference evidence="4 5" key="1">
    <citation type="journal article" date="2015" name="Genome Announc.">
        <title>Draft Genome Sequence and Gene Annotation of the Entomopathogenic Fungus Verticillium hemipterigenum.</title>
        <authorList>
            <person name="Horn F."/>
            <person name="Habel A."/>
            <person name="Scharf D.H."/>
            <person name="Dworschak J."/>
            <person name="Brakhage A.A."/>
            <person name="Guthke R."/>
            <person name="Hertweck C."/>
            <person name="Linde J."/>
        </authorList>
    </citation>
    <scope>NUCLEOTIDE SEQUENCE [LARGE SCALE GENOMIC DNA]</scope>
</reference>
<dbReference type="HOGENOM" id="CLU_021101_1_0_1"/>
<evidence type="ECO:0000313" key="4">
    <source>
        <dbReference type="EMBL" id="CEJ80079.1"/>
    </source>
</evidence>
<dbReference type="Gene3D" id="3.40.50.10470">
    <property type="entry name" value="Translation initiation factor eif-2b, domain 2"/>
    <property type="match status" value="1"/>
</dbReference>
<dbReference type="Pfam" id="PF01008">
    <property type="entry name" value="IF-2B"/>
    <property type="match status" value="1"/>
</dbReference>